<dbReference type="InterPro" id="IPR021357">
    <property type="entry name" value="DUF2782"/>
</dbReference>
<dbReference type="PROSITE" id="PS51257">
    <property type="entry name" value="PROKAR_LIPOPROTEIN"/>
    <property type="match status" value="1"/>
</dbReference>
<dbReference type="OrthoDB" id="5296182at2"/>
<name>A0A142B6H3_9GAMM</name>
<evidence type="ECO:0008006" key="4">
    <source>
        <dbReference type="Google" id="ProtNLM"/>
    </source>
</evidence>
<keyword evidence="1" id="KW-0732">Signal</keyword>
<proteinExistence type="predicted"/>
<evidence type="ECO:0000256" key="1">
    <source>
        <dbReference type="SAM" id="SignalP"/>
    </source>
</evidence>
<dbReference type="EMBL" id="CP013251">
    <property type="protein sequence ID" value="AMO54349.1"/>
    <property type="molecule type" value="Genomic_DNA"/>
</dbReference>
<dbReference type="KEGG" id="emp:EZMO1_0076"/>
<dbReference type="RefSeq" id="WP_051790578.1">
    <property type="nucleotide sequence ID" value="NZ_CP013251.1"/>
</dbReference>
<reference evidence="2 3" key="1">
    <citation type="journal article" date="2016" name="Front. Microbiol.">
        <title>Genomic Insight into the Host-Endosymbiont Relationship of Endozoicomonas montiporae CL-33(T) with its Coral Host.</title>
        <authorList>
            <person name="Ding J.-Y."/>
            <person name="Shiu J.-H."/>
            <person name="Chen W.-M."/>
            <person name="Chiang Y.-R."/>
            <person name="Tang S.-L."/>
        </authorList>
    </citation>
    <scope>NUCLEOTIDE SEQUENCE [LARGE SCALE GENOMIC DNA]</scope>
    <source>
        <strain evidence="2 3">CL-33</strain>
    </source>
</reference>
<dbReference type="AlphaFoldDB" id="A0A142B6H3"/>
<dbReference type="Pfam" id="PF11191">
    <property type="entry name" value="DUF2782"/>
    <property type="match status" value="1"/>
</dbReference>
<evidence type="ECO:0000313" key="3">
    <source>
        <dbReference type="Proteomes" id="UP000071065"/>
    </source>
</evidence>
<organism evidence="2 3">
    <name type="scientific">Endozoicomonas montiporae CL-33</name>
    <dbReference type="NCBI Taxonomy" id="570277"/>
    <lineage>
        <taxon>Bacteria</taxon>
        <taxon>Pseudomonadati</taxon>
        <taxon>Pseudomonadota</taxon>
        <taxon>Gammaproteobacteria</taxon>
        <taxon>Oceanospirillales</taxon>
        <taxon>Endozoicomonadaceae</taxon>
        <taxon>Endozoicomonas</taxon>
    </lineage>
</organism>
<accession>A0A142B6H3</accession>
<feature type="chain" id="PRO_5007493087" description="DUF2782 domain-containing protein" evidence="1">
    <location>
        <begin position="23"/>
        <end position="131"/>
    </location>
</feature>
<protein>
    <recommendedName>
        <fullName evidence="4">DUF2782 domain-containing protein</fullName>
    </recommendedName>
</protein>
<gene>
    <name evidence="2" type="ORF">EZMO1_0076</name>
</gene>
<dbReference type="PATRIC" id="fig|570277.3.peg.78"/>
<dbReference type="STRING" id="570277.EZMO1_0076"/>
<dbReference type="Gene3D" id="2.20.130.30">
    <property type="entry name" value="Protein of unknown function DUF2782"/>
    <property type="match status" value="1"/>
</dbReference>
<evidence type="ECO:0000313" key="2">
    <source>
        <dbReference type="EMBL" id="AMO54349.1"/>
    </source>
</evidence>
<dbReference type="Proteomes" id="UP000071065">
    <property type="component" value="Chromosome"/>
</dbReference>
<feature type="signal peptide" evidence="1">
    <location>
        <begin position="1"/>
        <end position="22"/>
    </location>
</feature>
<sequence length="131" mass="14616">MNKQLIASLVTASLLTAGCATKAPDSEQNDLEKPPRVSSEANVISEADFNKIPKNLRPEELEQRDDTTVVIRSGDDRTIREYRIGPFLYAIHVTPKVGPPYFLVAADSEGNFIRADKPGMLVPSWTIFQWK</sequence>